<organism evidence="1 2">
    <name type="scientific">Cinchona calisaya</name>
    <dbReference type="NCBI Taxonomy" id="153742"/>
    <lineage>
        <taxon>Eukaryota</taxon>
        <taxon>Viridiplantae</taxon>
        <taxon>Streptophyta</taxon>
        <taxon>Embryophyta</taxon>
        <taxon>Tracheophyta</taxon>
        <taxon>Spermatophyta</taxon>
        <taxon>Magnoliopsida</taxon>
        <taxon>eudicotyledons</taxon>
        <taxon>Gunneridae</taxon>
        <taxon>Pentapetalae</taxon>
        <taxon>asterids</taxon>
        <taxon>lamiids</taxon>
        <taxon>Gentianales</taxon>
        <taxon>Rubiaceae</taxon>
        <taxon>Cinchonoideae</taxon>
        <taxon>Cinchoneae</taxon>
        <taxon>Cinchona</taxon>
    </lineage>
</organism>
<keyword evidence="2" id="KW-1185">Reference proteome</keyword>
<dbReference type="AlphaFoldDB" id="A0ABD3A7X0"/>
<accession>A0ABD3A7X0</accession>
<gene>
    <name evidence="1" type="ORF">ACH5RR_012470</name>
</gene>
<name>A0ABD3A7X0_9GENT</name>
<comment type="caution">
    <text evidence="1">The sequence shown here is derived from an EMBL/GenBank/DDBJ whole genome shotgun (WGS) entry which is preliminary data.</text>
</comment>
<evidence type="ECO:0000313" key="2">
    <source>
        <dbReference type="Proteomes" id="UP001630127"/>
    </source>
</evidence>
<proteinExistence type="predicted"/>
<evidence type="ECO:0000313" key="1">
    <source>
        <dbReference type="EMBL" id="KAL3527814.1"/>
    </source>
</evidence>
<dbReference type="Proteomes" id="UP001630127">
    <property type="component" value="Unassembled WGS sequence"/>
</dbReference>
<reference evidence="1 2" key="1">
    <citation type="submission" date="2024-11" db="EMBL/GenBank/DDBJ databases">
        <title>A near-complete genome assembly of Cinchona calisaya.</title>
        <authorList>
            <person name="Lian D.C."/>
            <person name="Zhao X.W."/>
            <person name="Wei L."/>
        </authorList>
    </citation>
    <scope>NUCLEOTIDE SEQUENCE [LARGE SCALE GENOMIC DNA]</scope>
    <source>
        <tissue evidence="1">Nenye</tissue>
    </source>
</reference>
<protein>
    <submittedName>
        <fullName evidence="1">Uncharacterized protein</fullName>
    </submittedName>
</protein>
<sequence length="116" mass="11866">MDAIFDSAAAQESAEGIAAVSDSLLAVDTTVNKDESQHHAAAVMGKNSATIACGDGLHAVAAWNTIPAMKIAAISDTAASISQRKSAIDATTLPHTTATGNVVVATELRLELCTRF</sequence>
<dbReference type="EMBL" id="JBJUIK010000005">
    <property type="protein sequence ID" value="KAL3527814.1"/>
    <property type="molecule type" value="Genomic_DNA"/>
</dbReference>